<protein>
    <recommendedName>
        <fullName evidence="5">Tubulin--tyrosine ligase-like protein 9</fullName>
    </recommendedName>
</protein>
<evidence type="ECO:0000313" key="7">
    <source>
        <dbReference type="EMBL" id="KGB34074.1"/>
    </source>
</evidence>
<dbReference type="GO" id="GO:0000226">
    <property type="term" value="P:microtubule cytoskeleton organization"/>
    <property type="evidence" value="ECO:0007669"/>
    <property type="project" value="TreeGrafter"/>
</dbReference>
<evidence type="ECO:0000256" key="1">
    <source>
        <dbReference type="ARBA" id="ARBA00006820"/>
    </source>
</evidence>
<dbReference type="EMBL" id="KL250586">
    <property type="protein sequence ID" value="KGB34074.1"/>
    <property type="molecule type" value="Genomic_DNA"/>
</dbReference>
<keyword evidence="6" id="KW-0175">Coiled coil</keyword>
<dbReference type="Gene3D" id="3.30.470.20">
    <property type="entry name" value="ATP-grasp fold, B domain"/>
    <property type="match status" value="1"/>
</dbReference>
<accession>A0A094ZM65</accession>
<evidence type="ECO:0000256" key="4">
    <source>
        <dbReference type="ARBA" id="ARBA00022840"/>
    </source>
</evidence>
<evidence type="ECO:0000256" key="2">
    <source>
        <dbReference type="ARBA" id="ARBA00022598"/>
    </source>
</evidence>
<dbReference type="GO" id="GO:0036064">
    <property type="term" value="C:ciliary basal body"/>
    <property type="evidence" value="ECO:0007669"/>
    <property type="project" value="TreeGrafter"/>
</dbReference>
<dbReference type="STRING" id="6185.A0A094ZM65"/>
<dbReference type="PROSITE" id="PS51221">
    <property type="entry name" value="TTL"/>
    <property type="match status" value="1"/>
</dbReference>
<comment type="similarity">
    <text evidence="1">Belongs to the tubulin--tyrosine ligase family.</text>
</comment>
<dbReference type="PANTHER" id="PTHR12241:SF39">
    <property type="entry name" value="TUBULIN POLYGLUTAMYLASE TTLL9-RELATED"/>
    <property type="match status" value="1"/>
</dbReference>
<dbReference type="SUPFAM" id="SSF56059">
    <property type="entry name" value="Glutathione synthetase ATP-binding domain-like"/>
    <property type="match status" value="1"/>
</dbReference>
<dbReference type="GO" id="GO:0015631">
    <property type="term" value="F:tubulin binding"/>
    <property type="evidence" value="ECO:0007669"/>
    <property type="project" value="TreeGrafter"/>
</dbReference>
<proteinExistence type="inferred from homology"/>
<dbReference type="GO" id="GO:0005524">
    <property type="term" value="F:ATP binding"/>
    <property type="evidence" value="ECO:0007669"/>
    <property type="project" value="UniProtKB-KW"/>
</dbReference>
<feature type="coiled-coil region" evidence="6">
    <location>
        <begin position="42"/>
        <end position="69"/>
    </location>
</feature>
<dbReference type="Pfam" id="PF03133">
    <property type="entry name" value="TTL"/>
    <property type="match status" value="2"/>
</dbReference>
<organism evidence="7">
    <name type="scientific">Schistosoma haematobium</name>
    <name type="common">Blood fluke</name>
    <dbReference type="NCBI Taxonomy" id="6185"/>
    <lineage>
        <taxon>Eukaryota</taxon>
        <taxon>Metazoa</taxon>
        <taxon>Spiralia</taxon>
        <taxon>Lophotrochozoa</taxon>
        <taxon>Platyhelminthes</taxon>
        <taxon>Trematoda</taxon>
        <taxon>Digenea</taxon>
        <taxon>Strigeidida</taxon>
        <taxon>Schistosomatoidea</taxon>
        <taxon>Schistosomatidae</taxon>
        <taxon>Schistosoma</taxon>
    </lineage>
</organism>
<dbReference type="GO" id="GO:0070740">
    <property type="term" value="F:tubulin-glutamic acid ligase activity"/>
    <property type="evidence" value="ECO:0007669"/>
    <property type="project" value="TreeGrafter"/>
</dbReference>
<dbReference type="PANTHER" id="PTHR12241">
    <property type="entry name" value="TUBULIN POLYGLUTAMYLASE"/>
    <property type="match status" value="1"/>
</dbReference>
<evidence type="ECO:0000256" key="3">
    <source>
        <dbReference type="ARBA" id="ARBA00022741"/>
    </source>
</evidence>
<evidence type="ECO:0000256" key="5">
    <source>
        <dbReference type="ARBA" id="ARBA00030445"/>
    </source>
</evidence>
<sequence length="420" mass="49231">MSVPEEECDFFWCDPMTMKELFDHGLMGNITKICHFRNHFELTRKNLMVKNLKRLKRKWEKEYNKQESQILDFFPTTFELPMEYHMFIEEFRKYPGSIWIMKPIAKSQGKGIFLFRKLKDIEAWKRTGMKFEQQTVGDIQNRELPETYVVSRYITNPYLLCGRKFDLRVYVLVTSRFYIINSFKMNYLNVPLKIKTFHGGIHVFLYKLNIIYFIIDIHLTNIAVQKTAPDYDAEKGCKWSIGCLRRHLLSIYGYKKVAELFHQVDIIFIGSLLSVQKIIINDKRCFELYGYDILLDDNLRPWLLEINACPSLTASSKEDYTLKTNLLNDMLDVVDLEGRLTSFEKRVGDFDLIWDDGPIHPTSDTTEGWLINALNTINPFNSENSSESVHVFGPNGLPRLNSFLGCTSRQSAIYKLDSKC</sequence>
<dbReference type="AlphaFoldDB" id="A0A094ZM65"/>
<name>A0A094ZM65_SCHHA</name>
<dbReference type="InterPro" id="IPR004344">
    <property type="entry name" value="TTL/TTLL_fam"/>
</dbReference>
<keyword evidence="3" id="KW-0547">Nucleotide-binding</keyword>
<gene>
    <name evidence="7" type="ORF">MS3_02265</name>
</gene>
<keyword evidence="2" id="KW-0436">Ligase</keyword>
<reference evidence="7" key="1">
    <citation type="journal article" date="2012" name="Nat. Genet.">
        <title>Whole-genome sequence of Schistosoma haematobium.</title>
        <authorList>
            <person name="Young N.D."/>
            <person name="Jex A.R."/>
            <person name="Li B."/>
            <person name="Liu S."/>
            <person name="Yang L."/>
            <person name="Xiong Z."/>
            <person name="Li Y."/>
            <person name="Cantacessi C."/>
            <person name="Hall R.S."/>
            <person name="Xu X."/>
            <person name="Chen F."/>
            <person name="Wu X."/>
            <person name="Zerlotini A."/>
            <person name="Oliveira G."/>
            <person name="Hofmann A."/>
            <person name="Zhang G."/>
            <person name="Fang X."/>
            <person name="Kang Y."/>
            <person name="Campbell B.E."/>
            <person name="Loukas A."/>
            <person name="Ranganathan S."/>
            <person name="Rollinson D."/>
            <person name="Rinaldi G."/>
            <person name="Brindley P.J."/>
            <person name="Yang H."/>
            <person name="Wang J."/>
            <person name="Wang J."/>
            <person name="Gasser R.B."/>
        </authorList>
    </citation>
    <scope>NUCLEOTIDE SEQUENCE [LARGE SCALE GENOMIC DNA]</scope>
</reference>
<keyword evidence="4" id="KW-0067">ATP-binding</keyword>
<evidence type="ECO:0000256" key="6">
    <source>
        <dbReference type="SAM" id="Coils"/>
    </source>
</evidence>